<dbReference type="EMBL" id="AMLP01000001">
    <property type="protein sequence ID" value="ELS59007.1"/>
    <property type="molecule type" value="Genomic_DNA"/>
</dbReference>
<comment type="caution">
    <text evidence="1">The sequence shown here is derived from an EMBL/GenBank/DDBJ whole genome shotgun (WGS) entry which is preliminary data.</text>
</comment>
<protein>
    <submittedName>
        <fullName evidence="1">Putative helicase</fullName>
    </submittedName>
</protein>
<gene>
    <name evidence="1" type="ORF">STVIR_0001</name>
</gene>
<keyword evidence="1" id="KW-0547">Nucleotide-binding</keyword>
<keyword evidence="1" id="KW-0067">ATP-binding</keyword>
<evidence type="ECO:0000313" key="1">
    <source>
        <dbReference type="EMBL" id="ELS59007.1"/>
    </source>
</evidence>
<reference evidence="1 2" key="1">
    <citation type="journal article" date="2013" name="Genome Announc.">
        <title>Draft Genome Sequence of Streptomyces viridochromogenes Strain Tu57, Producer of Avilamycin.</title>
        <authorList>
            <person name="Gruning B.A."/>
            <person name="Erxleben A."/>
            <person name="Hahnlein A."/>
            <person name="Gunther S."/>
        </authorList>
    </citation>
    <scope>NUCLEOTIDE SEQUENCE [LARGE SCALE GENOMIC DNA]</scope>
    <source>
        <strain evidence="1 2">Tue57</strain>
    </source>
</reference>
<evidence type="ECO:0000313" key="2">
    <source>
        <dbReference type="Proteomes" id="UP000011205"/>
    </source>
</evidence>
<organism evidence="1 2">
    <name type="scientific">Streptomyces viridochromogenes Tue57</name>
    <dbReference type="NCBI Taxonomy" id="1160705"/>
    <lineage>
        <taxon>Bacteria</taxon>
        <taxon>Bacillati</taxon>
        <taxon>Actinomycetota</taxon>
        <taxon>Actinomycetes</taxon>
        <taxon>Kitasatosporales</taxon>
        <taxon>Streptomycetaceae</taxon>
        <taxon>Streptomyces</taxon>
    </lineage>
</organism>
<dbReference type="AlphaFoldDB" id="L8PUB7"/>
<dbReference type="PATRIC" id="fig|1160705.3.peg.1"/>
<sequence>MDIQTESMGPERLPNSVQHFDVLIDDDGPNEVADLVGITADDTDITITLVHCKYSSEPDPGHRVADL</sequence>
<name>L8PUB7_STRVR</name>
<proteinExistence type="predicted"/>
<dbReference type="GO" id="GO:0004386">
    <property type="term" value="F:helicase activity"/>
    <property type="evidence" value="ECO:0007669"/>
    <property type="project" value="UniProtKB-KW"/>
</dbReference>
<keyword evidence="1" id="KW-0378">Hydrolase</keyword>
<accession>L8PUB7</accession>
<dbReference type="Proteomes" id="UP000011205">
    <property type="component" value="Unassembled WGS sequence"/>
</dbReference>
<keyword evidence="1" id="KW-0347">Helicase</keyword>